<evidence type="ECO:0000313" key="3">
    <source>
        <dbReference type="Proteomes" id="UP001501116"/>
    </source>
</evidence>
<organism evidence="2 3">
    <name type="scientific">Amycolatopsis minnesotensis</name>
    <dbReference type="NCBI Taxonomy" id="337894"/>
    <lineage>
        <taxon>Bacteria</taxon>
        <taxon>Bacillati</taxon>
        <taxon>Actinomycetota</taxon>
        <taxon>Actinomycetes</taxon>
        <taxon>Pseudonocardiales</taxon>
        <taxon>Pseudonocardiaceae</taxon>
        <taxon>Amycolatopsis</taxon>
    </lineage>
</organism>
<feature type="compositionally biased region" description="Basic and acidic residues" evidence="1">
    <location>
        <begin position="78"/>
        <end position="97"/>
    </location>
</feature>
<evidence type="ECO:0000256" key="1">
    <source>
        <dbReference type="SAM" id="MobiDB-lite"/>
    </source>
</evidence>
<protein>
    <submittedName>
        <fullName evidence="2">Uncharacterized protein</fullName>
    </submittedName>
</protein>
<dbReference type="EMBL" id="BAAANN010000004">
    <property type="protein sequence ID" value="GAA1946810.1"/>
    <property type="molecule type" value="Genomic_DNA"/>
</dbReference>
<proteinExistence type="predicted"/>
<name>A0ABN2Q8K5_9PSEU</name>
<gene>
    <name evidence="2" type="ORF">GCM10009754_13600</name>
</gene>
<feature type="compositionally biased region" description="Basic and acidic residues" evidence="1">
    <location>
        <begin position="105"/>
        <end position="117"/>
    </location>
</feature>
<reference evidence="2 3" key="1">
    <citation type="journal article" date="2019" name="Int. J. Syst. Evol. Microbiol.">
        <title>The Global Catalogue of Microorganisms (GCM) 10K type strain sequencing project: providing services to taxonomists for standard genome sequencing and annotation.</title>
        <authorList>
            <consortium name="The Broad Institute Genomics Platform"/>
            <consortium name="The Broad Institute Genome Sequencing Center for Infectious Disease"/>
            <person name="Wu L."/>
            <person name="Ma J."/>
        </authorList>
    </citation>
    <scope>NUCLEOTIDE SEQUENCE [LARGE SCALE GENOMIC DNA]</scope>
    <source>
        <strain evidence="2 3">JCM 14545</strain>
    </source>
</reference>
<comment type="caution">
    <text evidence="2">The sequence shown here is derived from an EMBL/GenBank/DDBJ whole genome shotgun (WGS) entry which is preliminary data.</text>
</comment>
<sequence>MLHPLGTFSVHKRWHHRGVPCVEALTSPNTAGVSGVESELGEIMDSTGQVHPAFERALAKFDEVEAQYRADRERVLEDAEARQRELDKISAQRERVAAENANLPKKAEQKPAERPAEPTDNPWPVHRSKRGKAGRSTTPETTERTPAPRRGSWSDDAESKGGRRRVSDDDYFSSTDWFGN</sequence>
<dbReference type="Proteomes" id="UP001501116">
    <property type="component" value="Unassembled WGS sequence"/>
</dbReference>
<feature type="compositionally biased region" description="Low complexity" evidence="1">
    <location>
        <begin position="137"/>
        <end position="150"/>
    </location>
</feature>
<accession>A0ABN2Q8K5</accession>
<keyword evidence="3" id="KW-1185">Reference proteome</keyword>
<feature type="compositionally biased region" description="Basic and acidic residues" evidence="1">
    <location>
        <begin position="157"/>
        <end position="168"/>
    </location>
</feature>
<evidence type="ECO:0000313" key="2">
    <source>
        <dbReference type="EMBL" id="GAA1946810.1"/>
    </source>
</evidence>
<feature type="region of interest" description="Disordered" evidence="1">
    <location>
        <begin position="78"/>
        <end position="180"/>
    </location>
</feature>